<evidence type="ECO:0000313" key="1">
    <source>
        <dbReference type="EMBL" id="KAK9017551.1"/>
    </source>
</evidence>
<organism evidence="1 2">
    <name type="scientific">Hibiscus sabdariffa</name>
    <name type="common">roselle</name>
    <dbReference type="NCBI Taxonomy" id="183260"/>
    <lineage>
        <taxon>Eukaryota</taxon>
        <taxon>Viridiplantae</taxon>
        <taxon>Streptophyta</taxon>
        <taxon>Embryophyta</taxon>
        <taxon>Tracheophyta</taxon>
        <taxon>Spermatophyta</taxon>
        <taxon>Magnoliopsida</taxon>
        <taxon>eudicotyledons</taxon>
        <taxon>Gunneridae</taxon>
        <taxon>Pentapetalae</taxon>
        <taxon>rosids</taxon>
        <taxon>malvids</taxon>
        <taxon>Malvales</taxon>
        <taxon>Malvaceae</taxon>
        <taxon>Malvoideae</taxon>
        <taxon>Hibiscus</taxon>
    </lineage>
</organism>
<name>A0ABR2RX54_9ROSI</name>
<keyword evidence="2" id="KW-1185">Reference proteome</keyword>
<evidence type="ECO:0000313" key="2">
    <source>
        <dbReference type="Proteomes" id="UP001396334"/>
    </source>
</evidence>
<sequence length="205" mass="23833">MDYIIQEDEGCSAVQYFKDLWSKGFVQAVEDRTTYYLFKIHDLALDVSQAECLTIYQQTTNASENVRHLAFADRYPLRTPHSFLKKMKGAGVCVDFQNQSLLTLRLLDIPYLQVPDKLQRLINLRFLEITAADMQLREVRPEELRIVSCEKINLLMEPQGIEDQNLHLSLSYFLRDLPRLLLEASVGHLESIQIRHCPNFEAFPD</sequence>
<gene>
    <name evidence="1" type="ORF">V6N11_080029</name>
</gene>
<comment type="caution">
    <text evidence="1">The sequence shown here is derived from an EMBL/GenBank/DDBJ whole genome shotgun (WGS) entry which is preliminary data.</text>
</comment>
<proteinExistence type="predicted"/>
<accession>A0ABR2RX54</accession>
<protein>
    <recommendedName>
        <fullName evidence="3">Disease resistance protein</fullName>
    </recommendedName>
</protein>
<dbReference type="Proteomes" id="UP001396334">
    <property type="component" value="Unassembled WGS sequence"/>
</dbReference>
<dbReference type="EMBL" id="JBBPBN010000020">
    <property type="protein sequence ID" value="KAK9017551.1"/>
    <property type="molecule type" value="Genomic_DNA"/>
</dbReference>
<evidence type="ECO:0008006" key="3">
    <source>
        <dbReference type="Google" id="ProtNLM"/>
    </source>
</evidence>
<reference evidence="1 2" key="1">
    <citation type="journal article" date="2024" name="G3 (Bethesda)">
        <title>Genome assembly of Hibiscus sabdariffa L. provides insights into metabolisms of medicinal natural products.</title>
        <authorList>
            <person name="Kim T."/>
        </authorList>
    </citation>
    <scope>NUCLEOTIDE SEQUENCE [LARGE SCALE GENOMIC DNA]</scope>
    <source>
        <strain evidence="1">TK-2024</strain>
        <tissue evidence="1">Old leaves</tissue>
    </source>
</reference>